<evidence type="ECO:0000256" key="5">
    <source>
        <dbReference type="ARBA" id="ARBA00048391"/>
    </source>
</evidence>
<name>A0A1X0S4Z5_RHIZD</name>
<evidence type="ECO:0000256" key="4">
    <source>
        <dbReference type="ARBA" id="ARBA00022691"/>
    </source>
</evidence>
<keyword evidence="4" id="KW-0949">S-adenosyl-L-methionine</keyword>
<dbReference type="PANTHER" id="PTHR18895">
    <property type="entry name" value="HEMK METHYLTRANSFERASE"/>
    <property type="match status" value="1"/>
</dbReference>
<dbReference type="Pfam" id="PF05175">
    <property type="entry name" value="MTS"/>
    <property type="match status" value="1"/>
</dbReference>
<dbReference type="EMBL" id="KV921312">
    <property type="protein sequence ID" value="ORE19336.1"/>
    <property type="molecule type" value="Genomic_DNA"/>
</dbReference>
<dbReference type="CDD" id="cd02440">
    <property type="entry name" value="AdoMet_MTases"/>
    <property type="match status" value="1"/>
</dbReference>
<organism evidence="7 8">
    <name type="scientific">Rhizopus microsporus</name>
    <dbReference type="NCBI Taxonomy" id="58291"/>
    <lineage>
        <taxon>Eukaryota</taxon>
        <taxon>Fungi</taxon>
        <taxon>Fungi incertae sedis</taxon>
        <taxon>Mucoromycota</taxon>
        <taxon>Mucoromycotina</taxon>
        <taxon>Mucoromycetes</taxon>
        <taxon>Mucorales</taxon>
        <taxon>Mucorineae</taxon>
        <taxon>Rhizopodaceae</taxon>
        <taxon>Rhizopus</taxon>
    </lineage>
</organism>
<accession>A0A1X0S4Z5</accession>
<evidence type="ECO:0000313" key="8">
    <source>
        <dbReference type="Proteomes" id="UP000242381"/>
    </source>
</evidence>
<evidence type="ECO:0000259" key="6">
    <source>
        <dbReference type="Pfam" id="PF05175"/>
    </source>
</evidence>
<evidence type="ECO:0000256" key="3">
    <source>
        <dbReference type="ARBA" id="ARBA00022679"/>
    </source>
</evidence>
<dbReference type="Gene3D" id="1.10.8.10">
    <property type="entry name" value="DNA helicase RuvA subunit, C-terminal domain"/>
    <property type="match status" value="1"/>
</dbReference>
<sequence length="253" mass="28989">MSVRNNPLTSREEKHLEDLIEQRVSDHKPLQYILGTQPFCELDIVTRPPVLIPRWETEEWTDKTIRLLYPHLAKKEEKMRILDICTGTGCIALALSSQLPKDSVEIIGLDISEEAIELANHNLKVHQRKLKNPVRFQQGDVFDYSPSDKVHMIVSNPPYVTRDEYEGLDPDVKNWEDMRALVADDQGTMVHKRIIEICKEHCQAFAADVPKVLMEIGGSHQVEPLTRTLKNNQLTNIQVWKDLAGKDRVIAAQ</sequence>
<proteinExistence type="predicted"/>
<dbReference type="EC" id="2.1.1.297" evidence="1"/>
<dbReference type="NCBIfam" id="TIGR00536">
    <property type="entry name" value="hemK_fam"/>
    <property type="match status" value="1"/>
</dbReference>
<keyword evidence="2 7" id="KW-0489">Methyltransferase</keyword>
<dbReference type="SUPFAM" id="SSF53335">
    <property type="entry name" value="S-adenosyl-L-methionine-dependent methyltransferases"/>
    <property type="match status" value="1"/>
</dbReference>
<gene>
    <name evidence="7" type="ORF">BCV71DRAFT_177777</name>
</gene>
<dbReference type="InterPro" id="IPR007848">
    <property type="entry name" value="Small_mtfrase_dom"/>
</dbReference>
<dbReference type="InterPro" id="IPR002052">
    <property type="entry name" value="DNA_methylase_N6_adenine_CS"/>
</dbReference>
<comment type="catalytic activity">
    <reaction evidence="5">
        <text>L-glutaminyl-[peptide chain release factor] + S-adenosyl-L-methionine = N(5)-methyl-L-glutaminyl-[peptide chain release factor] + S-adenosyl-L-homocysteine + H(+)</text>
        <dbReference type="Rhea" id="RHEA:42896"/>
        <dbReference type="Rhea" id="RHEA-COMP:10271"/>
        <dbReference type="Rhea" id="RHEA-COMP:10272"/>
        <dbReference type="ChEBI" id="CHEBI:15378"/>
        <dbReference type="ChEBI" id="CHEBI:30011"/>
        <dbReference type="ChEBI" id="CHEBI:57856"/>
        <dbReference type="ChEBI" id="CHEBI:59789"/>
        <dbReference type="ChEBI" id="CHEBI:61891"/>
        <dbReference type="EC" id="2.1.1.297"/>
    </reaction>
</comment>
<dbReference type="AlphaFoldDB" id="A0A1X0S4Z5"/>
<dbReference type="InterPro" id="IPR004556">
    <property type="entry name" value="HemK-like"/>
</dbReference>
<evidence type="ECO:0000313" key="7">
    <source>
        <dbReference type="EMBL" id="ORE19336.1"/>
    </source>
</evidence>
<dbReference type="OMA" id="TFHELIN"/>
<dbReference type="PANTHER" id="PTHR18895:SF74">
    <property type="entry name" value="MTRF1L RELEASE FACTOR GLUTAMINE METHYLTRANSFERASE"/>
    <property type="match status" value="1"/>
</dbReference>
<dbReference type="InterPro" id="IPR029063">
    <property type="entry name" value="SAM-dependent_MTases_sf"/>
</dbReference>
<evidence type="ECO:0000256" key="1">
    <source>
        <dbReference type="ARBA" id="ARBA00012771"/>
    </source>
</evidence>
<evidence type="ECO:0000256" key="2">
    <source>
        <dbReference type="ARBA" id="ARBA00022603"/>
    </source>
</evidence>
<dbReference type="GO" id="GO:0003676">
    <property type="term" value="F:nucleic acid binding"/>
    <property type="evidence" value="ECO:0007669"/>
    <property type="project" value="InterPro"/>
</dbReference>
<dbReference type="PROSITE" id="PS00092">
    <property type="entry name" value="N6_MTASE"/>
    <property type="match status" value="1"/>
</dbReference>
<feature type="domain" description="Methyltransferase small" evidence="6">
    <location>
        <begin position="61"/>
        <end position="162"/>
    </location>
</feature>
<dbReference type="GO" id="GO:0005739">
    <property type="term" value="C:mitochondrion"/>
    <property type="evidence" value="ECO:0007669"/>
    <property type="project" value="TreeGrafter"/>
</dbReference>
<dbReference type="GO" id="GO:0102559">
    <property type="term" value="F:peptide chain release factor N(5)-glutamine methyltransferase activity"/>
    <property type="evidence" value="ECO:0007669"/>
    <property type="project" value="UniProtKB-EC"/>
</dbReference>
<dbReference type="Proteomes" id="UP000242381">
    <property type="component" value="Unassembled WGS sequence"/>
</dbReference>
<keyword evidence="3 7" id="KW-0808">Transferase</keyword>
<dbReference type="InterPro" id="IPR050320">
    <property type="entry name" value="N5-glutamine_MTase"/>
</dbReference>
<dbReference type="VEuPathDB" id="FungiDB:BCV72DRAFT_228506"/>
<reference evidence="7 8" key="1">
    <citation type="journal article" date="2016" name="Proc. Natl. Acad. Sci. U.S.A.">
        <title>Lipid metabolic changes in an early divergent fungus govern the establishment of a mutualistic symbiosis with endobacteria.</title>
        <authorList>
            <person name="Lastovetsky O.A."/>
            <person name="Gaspar M.L."/>
            <person name="Mondo S.J."/>
            <person name="LaButti K.M."/>
            <person name="Sandor L."/>
            <person name="Grigoriev I.V."/>
            <person name="Henry S.A."/>
            <person name="Pawlowska T.E."/>
        </authorList>
    </citation>
    <scope>NUCLEOTIDE SEQUENCE [LARGE SCALE GENOMIC DNA]</scope>
    <source>
        <strain evidence="7 8">ATCC 11559</strain>
    </source>
</reference>
<dbReference type="Gene3D" id="3.40.50.150">
    <property type="entry name" value="Vaccinia Virus protein VP39"/>
    <property type="match status" value="1"/>
</dbReference>
<dbReference type="GO" id="GO:0032259">
    <property type="term" value="P:methylation"/>
    <property type="evidence" value="ECO:0007669"/>
    <property type="project" value="UniProtKB-KW"/>
</dbReference>
<protein>
    <recommendedName>
        <fullName evidence="1">peptide chain release factor N(5)-glutamine methyltransferase</fullName>
        <ecNumber evidence="1">2.1.1.297</ecNumber>
    </recommendedName>
</protein>